<dbReference type="STRING" id="225848.Sps_04141"/>
<dbReference type="Proteomes" id="UP000189545">
    <property type="component" value="Chromosome"/>
</dbReference>
<dbReference type="InterPro" id="IPR050343">
    <property type="entry name" value="RsuA_PseudoU_synthase"/>
</dbReference>
<evidence type="ECO:0000256" key="3">
    <source>
        <dbReference type="ARBA" id="ARBA00023235"/>
    </source>
</evidence>
<keyword evidence="10" id="KW-1185">Reference proteome</keyword>
<evidence type="ECO:0000256" key="7">
    <source>
        <dbReference type="RuleBase" id="RU003887"/>
    </source>
</evidence>
<evidence type="ECO:0000313" key="9">
    <source>
        <dbReference type="EMBL" id="AQS39247.1"/>
    </source>
</evidence>
<evidence type="ECO:0000256" key="4">
    <source>
        <dbReference type="ARBA" id="ARBA00036749"/>
    </source>
</evidence>
<evidence type="ECO:0000259" key="8">
    <source>
        <dbReference type="SMART" id="SM00363"/>
    </source>
</evidence>
<dbReference type="InterPro" id="IPR000748">
    <property type="entry name" value="PsdUridine_synth_RsuA/RluB/E/F"/>
</dbReference>
<evidence type="ECO:0000313" key="10">
    <source>
        <dbReference type="Proteomes" id="UP000189545"/>
    </source>
</evidence>
<dbReference type="GO" id="GO:0003723">
    <property type="term" value="F:RNA binding"/>
    <property type="evidence" value="ECO:0007669"/>
    <property type="project" value="UniProtKB-KW"/>
</dbReference>
<dbReference type="EMBL" id="CP014782">
    <property type="protein sequence ID" value="AQS39247.1"/>
    <property type="molecule type" value="Genomic_DNA"/>
</dbReference>
<comment type="function">
    <text evidence="5">Responsible for synthesis of pseudouridine from uracil-516 in 16S ribosomal RNA.</text>
</comment>
<dbReference type="GO" id="GO:0000455">
    <property type="term" value="P:enzyme-directed rRNA pseudouridine synthesis"/>
    <property type="evidence" value="ECO:0007669"/>
    <property type="project" value="UniProtKB-ARBA"/>
</dbReference>
<dbReference type="Gene3D" id="3.30.70.1560">
    <property type="entry name" value="Alpha-L RNA-binding motif"/>
    <property type="match status" value="1"/>
</dbReference>
<proteinExistence type="inferred from homology"/>
<name>A0A1S6HUL6_9GAMM</name>
<comment type="catalytic activity">
    <reaction evidence="4">
        <text>uridine(516) in 16S rRNA = pseudouridine(516) in 16S rRNA</text>
        <dbReference type="Rhea" id="RHEA:38867"/>
        <dbReference type="Rhea" id="RHEA-COMP:10089"/>
        <dbReference type="Rhea" id="RHEA-COMP:10090"/>
        <dbReference type="ChEBI" id="CHEBI:65314"/>
        <dbReference type="ChEBI" id="CHEBI:65315"/>
        <dbReference type="EC" id="5.4.99.19"/>
    </reaction>
</comment>
<dbReference type="FunFam" id="3.30.70.1560:FF:000001">
    <property type="entry name" value="Pseudouridine synthase"/>
    <property type="match status" value="1"/>
</dbReference>
<dbReference type="InterPro" id="IPR036986">
    <property type="entry name" value="S4_RNA-bd_sf"/>
</dbReference>
<accession>A0A1S6HUL6</accession>
<dbReference type="PANTHER" id="PTHR47683:SF4">
    <property type="entry name" value="PSEUDOURIDINE SYNTHASE"/>
    <property type="match status" value="1"/>
</dbReference>
<sequence length="250" mass="28262">MNSDNDAPCVSLKTLPKMRLDKFLCKSTDNTRAESIGLIESGQVRVNGLVIVTPQTQVHENNSIMLAGHRLVARPSRYIMLHKPLDTLCSNVDGDYPSVMNYINVDRAEDLHITGRLDADTTGLLLLTDDGRWSFNIINPKFHCEKTYRVTLRDPIDKGDIDELVSRFELGLQLQGEKSLTLPAKLEVITPHQVLLTLSEGRYHQVKRMFFTVGNRVVGLHRQQVGELSLDVELSEWRYLTADEISAFNC</sequence>
<dbReference type="CDD" id="cd02553">
    <property type="entry name" value="PseudoU_synth_RsuA"/>
    <property type="match status" value="1"/>
</dbReference>
<evidence type="ECO:0000256" key="1">
    <source>
        <dbReference type="ARBA" id="ARBA00008348"/>
    </source>
</evidence>
<protein>
    <recommendedName>
        <fullName evidence="7">Pseudouridine synthase</fullName>
        <ecNumber evidence="7">5.4.99.-</ecNumber>
    </recommendedName>
</protein>
<keyword evidence="2 6" id="KW-0694">RNA-binding</keyword>
<dbReference type="Pfam" id="PF00849">
    <property type="entry name" value="PseudoU_synth_2"/>
    <property type="match status" value="1"/>
</dbReference>
<dbReference type="GO" id="GO:0160136">
    <property type="term" value="F:16S rRNA pseudouridine(516) synthase activity"/>
    <property type="evidence" value="ECO:0007669"/>
    <property type="project" value="UniProtKB-EC"/>
</dbReference>
<dbReference type="SMART" id="SM00363">
    <property type="entry name" value="S4"/>
    <property type="match status" value="1"/>
</dbReference>
<evidence type="ECO:0000256" key="2">
    <source>
        <dbReference type="ARBA" id="ARBA00022884"/>
    </source>
</evidence>
<dbReference type="KEGG" id="spsw:Sps_04141"/>
<dbReference type="GO" id="GO:0005829">
    <property type="term" value="C:cytosol"/>
    <property type="evidence" value="ECO:0007669"/>
    <property type="project" value="UniProtKB-ARBA"/>
</dbReference>
<dbReference type="CDD" id="cd00165">
    <property type="entry name" value="S4"/>
    <property type="match status" value="1"/>
</dbReference>
<dbReference type="SUPFAM" id="SSF55120">
    <property type="entry name" value="Pseudouridine synthase"/>
    <property type="match status" value="1"/>
</dbReference>
<organism evidence="9 10">
    <name type="scientific">Shewanella psychrophila</name>
    <dbReference type="NCBI Taxonomy" id="225848"/>
    <lineage>
        <taxon>Bacteria</taxon>
        <taxon>Pseudomonadati</taxon>
        <taxon>Pseudomonadota</taxon>
        <taxon>Gammaproteobacteria</taxon>
        <taxon>Alteromonadales</taxon>
        <taxon>Shewanellaceae</taxon>
        <taxon>Shewanella</taxon>
    </lineage>
</organism>
<dbReference type="InterPro" id="IPR006145">
    <property type="entry name" value="PsdUridine_synth_RsuA/RluA"/>
</dbReference>
<keyword evidence="3 7" id="KW-0413">Isomerase</keyword>
<dbReference type="NCBIfam" id="TIGR00093">
    <property type="entry name" value="pseudouridine synthase"/>
    <property type="match status" value="1"/>
</dbReference>
<dbReference type="InterPro" id="IPR002942">
    <property type="entry name" value="S4_RNA-bd"/>
</dbReference>
<dbReference type="Pfam" id="PF01479">
    <property type="entry name" value="S4"/>
    <property type="match status" value="1"/>
</dbReference>
<reference evidence="9 10" key="1">
    <citation type="submission" date="2016-03" db="EMBL/GenBank/DDBJ databases">
        <title>Complete genome sequence of Shewanella psychrophila WP2, a deep sea bacterium isolated from west Pacific sediment.</title>
        <authorList>
            <person name="Xu G."/>
            <person name="Jian H."/>
        </authorList>
    </citation>
    <scope>NUCLEOTIDE SEQUENCE [LARGE SCALE GENOMIC DNA]</scope>
    <source>
        <strain evidence="9 10">WP2</strain>
    </source>
</reference>
<dbReference type="InterPro" id="IPR042092">
    <property type="entry name" value="PsdUridine_s_RsuA/RluB/E/F_cat"/>
</dbReference>
<dbReference type="AlphaFoldDB" id="A0A1S6HUL6"/>
<gene>
    <name evidence="9" type="ORF">Sps_04141</name>
</gene>
<dbReference type="PANTHER" id="PTHR47683">
    <property type="entry name" value="PSEUDOURIDINE SYNTHASE FAMILY PROTEIN-RELATED"/>
    <property type="match status" value="1"/>
</dbReference>
<comment type="similarity">
    <text evidence="1 7">Belongs to the pseudouridine synthase RsuA family.</text>
</comment>
<evidence type="ECO:0000256" key="5">
    <source>
        <dbReference type="ARBA" id="ARBA00037590"/>
    </source>
</evidence>
<feature type="domain" description="RNA-binding S4" evidence="8">
    <location>
        <begin position="18"/>
        <end position="77"/>
    </location>
</feature>
<dbReference type="SUPFAM" id="SSF55174">
    <property type="entry name" value="Alpha-L RNA-binding motif"/>
    <property type="match status" value="1"/>
</dbReference>
<dbReference type="EC" id="5.4.99.-" evidence="7"/>
<dbReference type="PROSITE" id="PS01149">
    <property type="entry name" value="PSI_RSU"/>
    <property type="match status" value="1"/>
</dbReference>
<dbReference type="InterPro" id="IPR020094">
    <property type="entry name" value="TruA/RsuA/RluB/E/F_N"/>
</dbReference>
<dbReference type="InterPro" id="IPR018496">
    <property type="entry name" value="PsdUridine_synth_RsuA/RluB_CS"/>
</dbReference>
<evidence type="ECO:0000256" key="6">
    <source>
        <dbReference type="PROSITE-ProRule" id="PRU00182"/>
    </source>
</evidence>
<dbReference type="PROSITE" id="PS50889">
    <property type="entry name" value="S4"/>
    <property type="match status" value="1"/>
</dbReference>
<dbReference type="Gene3D" id="3.10.290.10">
    <property type="entry name" value="RNA-binding S4 domain"/>
    <property type="match status" value="1"/>
</dbReference>
<dbReference type="Gene3D" id="3.30.70.580">
    <property type="entry name" value="Pseudouridine synthase I, catalytic domain, N-terminal subdomain"/>
    <property type="match status" value="1"/>
</dbReference>
<dbReference type="InterPro" id="IPR020103">
    <property type="entry name" value="PsdUridine_synth_cat_dom_sf"/>
</dbReference>